<dbReference type="VEuPathDB" id="AmoebaDB:NAEGRDRAFT_71946"/>
<dbReference type="OrthoDB" id="198735at2759"/>
<dbReference type="AlphaFoldDB" id="D2VSH8"/>
<evidence type="ECO:0000256" key="2">
    <source>
        <dbReference type="RuleBase" id="RU003457"/>
    </source>
</evidence>
<protein>
    <submittedName>
        <fullName evidence="4">Predicted protein</fullName>
    </submittedName>
</protein>
<accession>D2VSH8</accession>
<dbReference type="InterPro" id="IPR014710">
    <property type="entry name" value="RmlC-like_jellyroll"/>
</dbReference>
<name>D2VSH8_NAEGR</name>
<evidence type="ECO:0000256" key="1">
    <source>
        <dbReference type="ARBA" id="ARBA00008416"/>
    </source>
</evidence>
<dbReference type="STRING" id="5762.D2VSH8"/>
<dbReference type="eggNOG" id="ENOG502RXW4">
    <property type="taxonomic scope" value="Eukaryota"/>
</dbReference>
<dbReference type="InParanoid" id="D2VSH8"/>
<keyword evidence="5" id="KW-1185">Reference proteome</keyword>
<dbReference type="GeneID" id="8855855"/>
<dbReference type="CDD" id="cd02910">
    <property type="entry name" value="cupin_Yhhw_N"/>
    <property type="match status" value="1"/>
</dbReference>
<proteinExistence type="inferred from homology"/>
<evidence type="ECO:0000259" key="3">
    <source>
        <dbReference type="Pfam" id="PF02678"/>
    </source>
</evidence>
<dbReference type="PANTHER" id="PTHR43212:SF3">
    <property type="entry name" value="QUERCETIN 2,3-DIOXYGENASE"/>
    <property type="match status" value="1"/>
</dbReference>
<sequence>MKFEIRPSEERGHYDEGWLDTYHTFSFSSYRNQKFTQFGPLRVLNEDTVEPSSGFPMHPHQNYEIFSYILSGNLTHSDSMGNTEVCKKGSVQFTSAGSGVYHSEFNRDKNEHVKFLQIWVKPRNFNSKPNYQTKDFTPEQKLNQLRLMIVPNESAKLSEEFIGIDQDIYVLSSLLESGKKVNHTLQPGRQIYIHVPIMSRIGSSSVEDSKLNGLFSSLLRKANPFISNYLKMKLFKSPNLENPISIKLSHGNNQEIVTLKEGDGCFIHSDSSTEEELFIEGVNSMTEFVLLDMKK</sequence>
<reference evidence="4 5" key="1">
    <citation type="journal article" date="2010" name="Cell">
        <title>The genome of Naegleria gruberi illuminates early eukaryotic versatility.</title>
        <authorList>
            <person name="Fritz-Laylin L.K."/>
            <person name="Prochnik S.E."/>
            <person name="Ginger M.L."/>
            <person name="Dacks J.B."/>
            <person name="Carpenter M.L."/>
            <person name="Field M.C."/>
            <person name="Kuo A."/>
            <person name="Paredez A."/>
            <person name="Chapman J."/>
            <person name="Pham J."/>
            <person name="Shu S."/>
            <person name="Neupane R."/>
            <person name="Cipriano M."/>
            <person name="Mancuso J."/>
            <person name="Tu H."/>
            <person name="Salamov A."/>
            <person name="Lindquist E."/>
            <person name="Shapiro H."/>
            <person name="Lucas S."/>
            <person name="Grigoriev I.V."/>
            <person name="Cande W.Z."/>
            <person name="Fulton C."/>
            <person name="Rokhsar D.S."/>
            <person name="Dawson S.C."/>
        </authorList>
    </citation>
    <scope>NUCLEOTIDE SEQUENCE [LARGE SCALE GENOMIC DNA]</scope>
    <source>
        <strain evidence="4 5">NEG-M</strain>
    </source>
</reference>
<feature type="domain" description="Pirin N-terminal" evidence="3">
    <location>
        <begin position="8"/>
        <end position="120"/>
    </location>
</feature>
<comment type="similarity">
    <text evidence="1 2">Belongs to the pirin family.</text>
</comment>
<evidence type="ECO:0000313" key="4">
    <source>
        <dbReference type="EMBL" id="EFC40196.1"/>
    </source>
</evidence>
<dbReference type="InterPro" id="IPR012093">
    <property type="entry name" value="Pirin"/>
</dbReference>
<dbReference type="InterPro" id="IPR011051">
    <property type="entry name" value="RmlC_Cupin_sf"/>
</dbReference>
<dbReference type="Proteomes" id="UP000006671">
    <property type="component" value="Unassembled WGS sequence"/>
</dbReference>
<dbReference type="EMBL" id="GG738894">
    <property type="protein sequence ID" value="EFC40196.1"/>
    <property type="molecule type" value="Genomic_DNA"/>
</dbReference>
<dbReference type="Pfam" id="PF02678">
    <property type="entry name" value="Pirin"/>
    <property type="match status" value="1"/>
</dbReference>
<dbReference type="PANTHER" id="PTHR43212">
    <property type="entry name" value="QUERCETIN 2,3-DIOXYGENASE"/>
    <property type="match status" value="1"/>
</dbReference>
<dbReference type="RefSeq" id="XP_002672940.1">
    <property type="nucleotide sequence ID" value="XM_002672894.1"/>
</dbReference>
<dbReference type="KEGG" id="ngr:NAEGRDRAFT_71946"/>
<organism evidence="5">
    <name type="scientific">Naegleria gruberi</name>
    <name type="common">Amoeba</name>
    <dbReference type="NCBI Taxonomy" id="5762"/>
    <lineage>
        <taxon>Eukaryota</taxon>
        <taxon>Discoba</taxon>
        <taxon>Heterolobosea</taxon>
        <taxon>Tetramitia</taxon>
        <taxon>Eutetramitia</taxon>
        <taxon>Vahlkampfiidae</taxon>
        <taxon>Naegleria</taxon>
    </lineage>
</organism>
<evidence type="ECO:0000313" key="5">
    <source>
        <dbReference type="Proteomes" id="UP000006671"/>
    </source>
</evidence>
<dbReference type="InterPro" id="IPR003829">
    <property type="entry name" value="Pirin_N_dom"/>
</dbReference>
<dbReference type="SUPFAM" id="SSF51182">
    <property type="entry name" value="RmlC-like cupins"/>
    <property type="match status" value="1"/>
</dbReference>
<dbReference type="Gene3D" id="2.60.120.10">
    <property type="entry name" value="Jelly Rolls"/>
    <property type="match status" value="2"/>
</dbReference>
<gene>
    <name evidence="4" type="ORF">NAEGRDRAFT_71946</name>
</gene>